<dbReference type="AlphaFoldDB" id="A0A3E0VFZ6"/>
<sequence length="81" mass="8834">MSATQFGTYTAKLVDGPLEGKTISTEFSPGGDAQPRIEIPTDSPAKRYLYIRGSGIEFGEGSEATRRPSAVEYRFVQAVFQ</sequence>
<name>A0A3E0VFZ6_9MICO</name>
<reference evidence="1 2" key="1">
    <citation type="submission" date="2017-04" db="EMBL/GenBank/DDBJ databases">
        <title>Comparative genome analysis of Subtercola boreus.</title>
        <authorList>
            <person name="Cho Y.-J."/>
            <person name="Cho A."/>
            <person name="Kim O.-S."/>
            <person name="Lee J.-I."/>
        </authorList>
    </citation>
    <scope>NUCLEOTIDE SEQUENCE [LARGE SCALE GENOMIC DNA]</scope>
    <source>
        <strain evidence="1 2">K300</strain>
    </source>
</reference>
<evidence type="ECO:0000313" key="1">
    <source>
        <dbReference type="EMBL" id="RFA08368.1"/>
    </source>
</evidence>
<dbReference type="OrthoDB" id="5117255at2"/>
<dbReference type="RefSeq" id="WP_116413778.1">
    <property type="nucleotide sequence ID" value="NZ_NBWZ01000001.1"/>
</dbReference>
<organism evidence="1 2">
    <name type="scientific">Subtercola boreus</name>
    <dbReference type="NCBI Taxonomy" id="120213"/>
    <lineage>
        <taxon>Bacteria</taxon>
        <taxon>Bacillati</taxon>
        <taxon>Actinomycetota</taxon>
        <taxon>Actinomycetes</taxon>
        <taxon>Micrococcales</taxon>
        <taxon>Microbacteriaceae</taxon>
        <taxon>Subtercola</taxon>
    </lineage>
</organism>
<dbReference type="EMBL" id="NBWZ01000001">
    <property type="protein sequence ID" value="RFA08368.1"/>
    <property type="molecule type" value="Genomic_DNA"/>
</dbReference>
<dbReference type="Proteomes" id="UP000256486">
    <property type="component" value="Unassembled WGS sequence"/>
</dbReference>
<gene>
    <name evidence="1" type="ORF">B7R54_03355</name>
</gene>
<protein>
    <submittedName>
        <fullName evidence="1">Uncharacterized protein</fullName>
    </submittedName>
</protein>
<comment type="caution">
    <text evidence="1">The sequence shown here is derived from an EMBL/GenBank/DDBJ whole genome shotgun (WGS) entry which is preliminary data.</text>
</comment>
<accession>A0A3E0VFZ6</accession>
<keyword evidence="2" id="KW-1185">Reference proteome</keyword>
<proteinExistence type="predicted"/>
<evidence type="ECO:0000313" key="2">
    <source>
        <dbReference type="Proteomes" id="UP000256486"/>
    </source>
</evidence>